<dbReference type="InterPro" id="IPR050792">
    <property type="entry name" value="ADP-ribosylglycohydrolase"/>
</dbReference>
<feature type="transmembrane region" description="Helical" evidence="2">
    <location>
        <begin position="31"/>
        <end position="50"/>
    </location>
</feature>
<dbReference type="Gene3D" id="1.10.4080.10">
    <property type="entry name" value="ADP-ribosylation/Crystallin J1"/>
    <property type="match status" value="1"/>
</dbReference>
<dbReference type="EMBL" id="BEGY01000085">
    <property type="protein sequence ID" value="GAX82764.1"/>
    <property type="molecule type" value="Genomic_DNA"/>
</dbReference>
<evidence type="ECO:0000313" key="4">
    <source>
        <dbReference type="Proteomes" id="UP000232323"/>
    </source>
</evidence>
<comment type="caution">
    <text evidence="3">The sequence shown here is derived from an EMBL/GenBank/DDBJ whole genome shotgun (WGS) entry which is preliminary data.</text>
</comment>
<dbReference type="AlphaFoldDB" id="A0A250XI59"/>
<dbReference type="GO" id="GO:0046872">
    <property type="term" value="F:metal ion binding"/>
    <property type="evidence" value="ECO:0007669"/>
    <property type="project" value="UniProtKB-KW"/>
</dbReference>
<dbReference type="Proteomes" id="UP000232323">
    <property type="component" value="Unassembled WGS sequence"/>
</dbReference>
<dbReference type="OrthoDB" id="547734at2759"/>
<keyword evidence="1" id="KW-0479">Metal-binding</keyword>
<organism evidence="3 4">
    <name type="scientific">Chlamydomonas eustigma</name>
    <dbReference type="NCBI Taxonomy" id="1157962"/>
    <lineage>
        <taxon>Eukaryota</taxon>
        <taxon>Viridiplantae</taxon>
        <taxon>Chlorophyta</taxon>
        <taxon>core chlorophytes</taxon>
        <taxon>Chlorophyceae</taxon>
        <taxon>CS clade</taxon>
        <taxon>Chlamydomonadales</taxon>
        <taxon>Chlamydomonadaceae</taxon>
        <taxon>Chlamydomonas</taxon>
    </lineage>
</organism>
<sequence length="377" mass="41613">MFNNVVSNKLIKVTCDVMTKRRDWELVKAKMEIVVVFLIVILSIAFIIYQGPSYSNPNYLAASNDGLDRARAALLGAFVADAATMGLHWVYNQTELHMMLEARGIQEWPEFMTPPASKYYEYESGRFSPYGDELLPMLKFLAEQGHMDEVKWTRYLAFYYMSYRGRLNKSSKSMVEAYNAGKLWPETGKADDSQANALVKVPAIVARYAGRPGLVSAIEVAVRAQQNNDLAVEAAIAIGKVLERVVLGSTVPEAVNWALTSRGLPASMQLHIQHAMSQTSAELNEVVVANGMSCQLPAAMINVLVTALKYSSYPAALRANMVAGGDSCSRGIIIGALLAAQDGTESIPQNWKTHTTQFEEITSLTNQLLMWRGVTRD</sequence>
<feature type="transmembrane region" description="Helical" evidence="2">
    <location>
        <begin position="70"/>
        <end position="91"/>
    </location>
</feature>
<dbReference type="PANTHER" id="PTHR16222:SF17">
    <property type="entry name" value="SELENOPROTEIN J"/>
    <property type="match status" value="1"/>
</dbReference>
<dbReference type="PANTHER" id="PTHR16222">
    <property type="entry name" value="ADP-RIBOSYLGLYCOHYDROLASE"/>
    <property type="match status" value="1"/>
</dbReference>
<evidence type="ECO:0008006" key="5">
    <source>
        <dbReference type="Google" id="ProtNLM"/>
    </source>
</evidence>
<name>A0A250XI59_9CHLO</name>
<evidence type="ECO:0000256" key="2">
    <source>
        <dbReference type="SAM" id="Phobius"/>
    </source>
</evidence>
<feature type="binding site" evidence="1">
    <location>
        <position position="329"/>
    </location>
    <ligand>
        <name>Mg(2+)</name>
        <dbReference type="ChEBI" id="CHEBI:18420"/>
        <label>1</label>
    </ligand>
</feature>
<dbReference type="InterPro" id="IPR036705">
    <property type="entry name" value="Ribosyl_crysJ1_sf"/>
</dbReference>
<dbReference type="SUPFAM" id="SSF101478">
    <property type="entry name" value="ADP-ribosylglycohydrolase"/>
    <property type="match status" value="1"/>
</dbReference>
<protein>
    <recommendedName>
        <fullName evidence="5">ADP-ribosylglycohydrolase</fullName>
    </recommendedName>
</protein>
<evidence type="ECO:0000256" key="1">
    <source>
        <dbReference type="PIRSR" id="PIRSR605502-1"/>
    </source>
</evidence>
<proteinExistence type="predicted"/>
<dbReference type="InterPro" id="IPR005502">
    <property type="entry name" value="Ribosyl_crysJ1"/>
</dbReference>
<keyword evidence="4" id="KW-1185">Reference proteome</keyword>
<gene>
    <name evidence="3" type="ORF">CEUSTIGMA_g10190.t1</name>
</gene>
<keyword evidence="2" id="KW-0812">Transmembrane</keyword>
<keyword evidence="1" id="KW-0460">Magnesium</keyword>
<reference evidence="3 4" key="1">
    <citation type="submission" date="2017-08" db="EMBL/GenBank/DDBJ databases">
        <title>Acidophilic green algal genome provides insights into adaptation to an acidic environment.</title>
        <authorList>
            <person name="Hirooka S."/>
            <person name="Hirose Y."/>
            <person name="Kanesaki Y."/>
            <person name="Higuchi S."/>
            <person name="Fujiwara T."/>
            <person name="Onuma R."/>
            <person name="Era A."/>
            <person name="Ohbayashi R."/>
            <person name="Uzuka A."/>
            <person name="Nozaki H."/>
            <person name="Yoshikawa H."/>
            <person name="Miyagishima S.Y."/>
        </authorList>
    </citation>
    <scope>NUCLEOTIDE SEQUENCE [LARGE SCALE GENOMIC DNA]</scope>
    <source>
        <strain evidence="3 4">NIES-2499</strain>
    </source>
</reference>
<feature type="binding site" evidence="1">
    <location>
        <position position="326"/>
    </location>
    <ligand>
        <name>Mg(2+)</name>
        <dbReference type="ChEBI" id="CHEBI:18420"/>
        <label>1</label>
    </ligand>
</feature>
<feature type="binding site" evidence="1">
    <location>
        <position position="128"/>
    </location>
    <ligand>
        <name>Mg(2+)</name>
        <dbReference type="ChEBI" id="CHEBI:18420"/>
        <label>1</label>
    </ligand>
</feature>
<evidence type="ECO:0000313" key="3">
    <source>
        <dbReference type="EMBL" id="GAX82764.1"/>
    </source>
</evidence>
<keyword evidence="2" id="KW-0472">Membrane</keyword>
<dbReference type="Pfam" id="PF03747">
    <property type="entry name" value="ADP_ribosyl_GH"/>
    <property type="match status" value="1"/>
</dbReference>
<accession>A0A250XI59</accession>
<keyword evidence="2" id="KW-1133">Transmembrane helix</keyword>
<comment type="cofactor">
    <cofactor evidence="1">
        <name>Mg(2+)</name>
        <dbReference type="ChEBI" id="CHEBI:18420"/>
    </cofactor>
    <text evidence="1">Binds 2 magnesium ions per subunit.</text>
</comment>